<keyword evidence="2" id="KW-1185">Reference proteome</keyword>
<dbReference type="Proteomes" id="UP000010473">
    <property type="component" value="Chromosome"/>
</dbReference>
<dbReference type="KEGG" id="scs:Sta7437_1671"/>
<dbReference type="STRING" id="111780.Sta7437_1671"/>
<organism evidence="1 2">
    <name type="scientific">Stanieria cyanosphaera (strain ATCC 29371 / PCC 7437)</name>
    <dbReference type="NCBI Taxonomy" id="111780"/>
    <lineage>
        <taxon>Bacteria</taxon>
        <taxon>Bacillati</taxon>
        <taxon>Cyanobacteriota</taxon>
        <taxon>Cyanophyceae</taxon>
        <taxon>Pleurocapsales</taxon>
        <taxon>Dermocarpellaceae</taxon>
        <taxon>Stanieria</taxon>
    </lineage>
</organism>
<proteinExistence type="predicted"/>
<dbReference type="AlphaFoldDB" id="K9XRT3"/>
<gene>
    <name evidence="1" type="ordered locus">Sta7437_1671</name>
</gene>
<reference evidence="2" key="1">
    <citation type="journal article" date="2013" name="Proc. Natl. Acad. Sci. U.S.A.">
        <title>Improving the coverage of the cyanobacterial phylum using diversity-driven genome sequencing.</title>
        <authorList>
            <person name="Shih P.M."/>
            <person name="Wu D."/>
            <person name="Latifi A."/>
            <person name="Axen S.D."/>
            <person name="Fewer D.P."/>
            <person name="Talla E."/>
            <person name="Calteau A."/>
            <person name="Cai F."/>
            <person name="Tandeau de Marsac N."/>
            <person name="Rippka R."/>
            <person name="Herdman M."/>
            <person name="Sivonen K."/>
            <person name="Coursin T."/>
            <person name="Laurent T."/>
            <person name="Goodwin L."/>
            <person name="Nolan M."/>
            <person name="Davenport K.W."/>
            <person name="Han C.S."/>
            <person name="Rubin E.M."/>
            <person name="Eisen J.A."/>
            <person name="Woyke T."/>
            <person name="Gugger M."/>
            <person name="Kerfeld C.A."/>
        </authorList>
    </citation>
    <scope>NUCLEOTIDE SEQUENCE [LARGE SCALE GENOMIC DNA]</scope>
    <source>
        <strain evidence="2">ATCC 29371 / PCC 7437</strain>
    </source>
</reference>
<accession>K9XRT3</accession>
<evidence type="ECO:0000313" key="2">
    <source>
        <dbReference type="Proteomes" id="UP000010473"/>
    </source>
</evidence>
<dbReference type="eggNOG" id="ENOG5030S3C">
    <property type="taxonomic scope" value="Bacteria"/>
</dbReference>
<sequence length="210" mass="24211">MNHKHWHKARLLILGCCSLSIFITLGIKLLAQSSTYTFPNKFTSDQWESITTDKIKSYGKNLQGKRYIPETSVNNLLVEVFYISNNNTSNQELIQKYLELQTVPKNLTVIENKNLGNYALFTKDKKTILTTCIHPQGKTAFTSQQFAQLANQNLKQNLLPWFLGLSDLRDWRCFWVNMSVSLENLTEEEAANILQTHLQTLVVQVIQEEK</sequence>
<evidence type="ECO:0000313" key="1">
    <source>
        <dbReference type="EMBL" id="AFZ35233.1"/>
    </source>
</evidence>
<protein>
    <recommendedName>
        <fullName evidence="3">Cyanoexosortase A system-associated protein</fullName>
    </recommendedName>
</protein>
<dbReference type="EMBL" id="CP003653">
    <property type="protein sequence ID" value="AFZ35233.1"/>
    <property type="molecule type" value="Genomic_DNA"/>
</dbReference>
<dbReference type="RefSeq" id="WP_015192904.1">
    <property type="nucleotide sequence ID" value="NC_019748.1"/>
</dbReference>
<evidence type="ECO:0008006" key="3">
    <source>
        <dbReference type="Google" id="ProtNLM"/>
    </source>
</evidence>
<dbReference type="HOGENOM" id="CLU_1260478_0_0_3"/>
<dbReference type="OrthoDB" id="582709at2"/>
<name>K9XRT3_STAC7</name>